<proteinExistence type="predicted"/>
<reference evidence="1" key="1">
    <citation type="submission" date="2018-05" db="EMBL/GenBank/DDBJ databases">
        <authorList>
            <person name="Lanie J.A."/>
            <person name="Ng W.-L."/>
            <person name="Kazmierczak K.M."/>
            <person name="Andrzejewski T.M."/>
            <person name="Davidsen T.M."/>
            <person name="Wayne K.J."/>
            <person name="Tettelin H."/>
            <person name="Glass J.I."/>
            <person name="Rusch D."/>
            <person name="Podicherti R."/>
            <person name="Tsui H.-C.T."/>
            <person name="Winkler M.E."/>
        </authorList>
    </citation>
    <scope>NUCLEOTIDE SEQUENCE</scope>
</reference>
<sequence length="244" mass="27322">MKDILQDIVAHTHSLGFLNLVKVTGDDQSTTIESMAEDRSVILTATAKNPVSEFKETFGMPNLDKLALHLKNPEYQKNAKLSVEKADRNGVTIPTHIHFENEAGDFQNDYRFMNSEIINEKLKSVKFKGATWEVEFEPSIAAINRMKLQSAAHAEETVFTVKTENNTLVFYFGDHSTHAGSFVFQHTGIETELKHSWSWPVAQVQAILSLDGKLTMKISDQGAMQISVDSGLTDYNYILPAQSK</sequence>
<dbReference type="AlphaFoldDB" id="A0A381Y742"/>
<evidence type="ECO:0008006" key="2">
    <source>
        <dbReference type="Google" id="ProtNLM"/>
    </source>
</evidence>
<protein>
    <recommendedName>
        <fullName evidence="2">Proliferating cell nuclear antigen PCNA N-terminal domain-containing protein</fullName>
    </recommendedName>
</protein>
<organism evidence="1">
    <name type="scientific">marine metagenome</name>
    <dbReference type="NCBI Taxonomy" id="408172"/>
    <lineage>
        <taxon>unclassified sequences</taxon>
        <taxon>metagenomes</taxon>
        <taxon>ecological metagenomes</taxon>
    </lineage>
</organism>
<accession>A0A381Y742</accession>
<gene>
    <name evidence="1" type="ORF">METZ01_LOCUS125157</name>
</gene>
<name>A0A381Y742_9ZZZZ</name>
<dbReference type="EMBL" id="UINC01017440">
    <property type="protein sequence ID" value="SVA72303.1"/>
    <property type="molecule type" value="Genomic_DNA"/>
</dbReference>
<evidence type="ECO:0000313" key="1">
    <source>
        <dbReference type="EMBL" id="SVA72303.1"/>
    </source>
</evidence>